<reference evidence="8 9" key="2">
    <citation type="submission" date="2018-10" db="EMBL/GenBank/DDBJ databases">
        <title>Genotypes and phenotypes of Enterococci isolated from broiler chickens.</title>
        <authorList>
            <person name="Muhammad A.R."/>
            <person name="Diarra M.S."/>
        </authorList>
    </citation>
    <scope>NUCLEOTIDE SEQUENCE [LARGE SCALE GENOMIC DNA]</scope>
    <source>
        <strain evidence="3 9">LIT2 A36'</strain>
        <strain evidence="4 8">P7 C A21</strain>
    </source>
</reference>
<evidence type="ECO:0000313" key="3">
    <source>
        <dbReference type="EMBL" id="ROX33831.1"/>
    </source>
</evidence>
<reference evidence="6 11" key="3">
    <citation type="submission" date="2019-02" db="EMBL/GenBank/DDBJ databases">
        <title>Bacteria dissemination in different level of health care in South Africa: the effectiveness of infections prevention and control.</title>
        <authorList>
            <person name="Shobo C."/>
            <person name="Amoako D.G."/>
            <person name="Allam M."/>
            <person name="Ismail A."/>
            <person name="Bester L.A."/>
            <person name="Essack S.Y."/>
        </authorList>
    </citation>
    <scope>NUCLEOTIDE SEQUENCE [LARGE SCALE GENOMIC DNA]</scope>
    <source>
        <strain evidence="6 11">2SIL2</strain>
    </source>
</reference>
<dbReference type="EMBL" id="RKOR01000028">
    <property type="protein sequence ID" value="ROY48739.1"/>
    <property type="molecule type" value="Genomic_DNA"/>
</dbReference>
<dbReference type="Proteomes" id="UP000275941">
    <property type="component" value="Unassembled WGS sequence"/>
</dbReference>
<sequence>MTNSYISVAIQMKKNVLHYKKRNGGLVNGIKI</sequence>
<evidence type="ECO:0000313" key="10">
    <source>
        <dbReference type="Proteomes" id="UP000292223"/>
    </source>
</evidence>
<reference evidence="5 10" key="4">
    <citation type="submission" date="2019-02" db="EMBL/GenBank/DDBJ databases">
        <title>From farm to fork: dissemination of Tn554::fexA-optrA in linezolid-resistant Enterococcus faecalis clones from chicken feces and meat in Tunisia.</title>
        <authorList>
            <person name="Tedim A.P."/>
            <person name="Elghaieb H."/>
            <person name="Abbassi M.S."/>
            <person name="Novais C."/>
            <person name="Hassen A."/>
            <person name="Peixe L."/>
            <person name="Freitas A.R."/>
        </authorList>
    </citation>
    <scope>NUCLEOTIDE SEQUENCE [LARGE SCALE GENOMIC DNA]</scope>
    <source>
        <strain evidence="5 10">728T</strain>
    </source>
</reference>
<name>A0A2T5D4S0_ENTFL</name>
<reference evidence="1 12" key="5">
    <citation type="submission" date="2019-04" db="EMBL/GenBank/DDBJ databases">
        <title>Step-wise assembly of the neonatal virome modulated by breast feeding.</title>
        <authorList>
            <person name="Liang G."/>
            <person name="Bushman F."/>
        </authorList>
    </citation>
    <scope>NUCLEOTIDE SEQUENCE [LARGE SCALE GENOMIC DNA]</scope>
    <source>
        <strain evidence="1 12">E3754</strain>
    </source>
</reference>
<dbReference type="EMBL" id="RKMZ01000002">
    <property type="protein sequence ID" value="ROX33831.1"/>
    <property type="molecule type" value="Genomic_DNA"/>
</dbReference>
<dbReference type="EMBL" id="WVTJ01000019">
    <property type="protein sequence ID" value="MXS53106.1"/>
    <property type="molecule type" value="Genomic_DNA"/>
</dbReference>
<dbReference type="EMBL" id="SEWT01000002">
    <property type="protein sequence ID" value="RYU34859.1"/>
    <property type="molecule type" value="Genomic_DNA"/>
</dbReference>
<evidence type="ECO:0000313" key="4">
    <source>
        <dbReference type="EMBL" id="ROY48739.1"/>
    </source>
</evidence>
<evidence type="ECO:0000313" key="11">
    <source>
        <dbReference type="Proteomes" id="UP000305511"/>
    </source>
</evidence>
<dbReference type="Proteomes" id="UP000292223">
    <property type="component" value="Unassembled WGS sequence"/>
</dbReference>
<dbReference type="AlphaFoldDB" id="A0A2T5D4S0"/>
<proteinExistence type="predicted"/>
<evidence type="ECO:0000313" key="1">
    <source>
        <dbReference type="EMBL" id="MXS53106.1"/>
    </source>
</evidence>
<dbReference type="Proteomes" id="UP000305511">
    <property type="component" value="Unassembled WGS sequence"/>
</dbReference>
<protein>
    <submittedName>
        <fullName evidence="6">Uncharacterized protein</fullName>
    </submittedName>
</protein>
<dbReference type="EMBL" id="SIYF01000184">
    <property type="protein sequence ID" value="TKK86193.1"/>
    <property type="molecule type" value="Genomic_DNA"/>
</dbReference>
<dbReference type="Proteomes" id="UP000429730">
    <property type="component" value="Unassembled WGS sequence"/>
</dbReference>
<dbReference type="EMBL" id="PZZH01000001">
    <property type="protein sequence ID" value="PTN77992.1"/>
    <property type="molecule type" value="Genomic_DNA"/>
</dbReference>
<evidence type="ECO:0000313" key="9">
    <source>
        <dbReference type="Proteomes" id="UP000281488"/>
    </source>
</evidence>
<organism evidence="6 11">
    <name type="scientific">Enterococcus faecalis</name>
    <name type="common">Streptococcus faecalis</name>
    <dbReference type="NCBI Taxonomy" id="1351"/>
    <lineage>
        <taxon>Bacteria</taxon>
        <taxon>Bacillati</taxon>
        <taxon>Bacillota</taxon>
        <taxon>Bacilli</taxon>
        <taxon>Lactobacillales</taxon>
        <taxon>Enterococcaceae</taxon>
        <taxon>Enterococcus</taxon>
    </lineage>
</organism>
<dbReference type="Proteomes" id="UP000281488">
    <property type="component" value="Unassembled WGS sequence"/>
</dbReference>
<accession>A0A2T5D4S0</accession>
<evidence type="ECO:0000313" key="7">
    <source>
        <dbReference type="Proteomes" id="UP000244140"/>
    </source>
</evidence>
<reference evidence="2 7" key="1">
    <citation type="submission" date="2018-04" db="EMBL/GenBank/DDBJ databases">
        <authorList>
            <person name="Van Tyne D."/>
        </authorList>
    </citation>
    <scope>NUCLEOTIDE SEQUENCE [LARGE SCALE GENOMIC DNA]</scope>
    <source>
        <strain evidence="2 7">B2535</strain>
    </source>
</reference>
<evidence type="ECO:0000313" key="2">
    <source>
        <dbReference type="EMBL" id="PTN77992.1"/>
    </source>
</evidence>
<gene>
    <name evidence="2" type="ORF">DAI13_09610</name>
    <name evidence="3" type="ORF">EGW16_04040</name>
    <name evidence="4" type="ORF">EGW70_10105</name>
    <name evidence="5" type="ORF">EU507_03035</name>
    <name evidence="6" type="ORF">EY666_08270</name>
    <name evidence="1" type="ORF">GTI81_10320</name>
</gene>
<evidence type="ECO:0000313" key="5">
    <source>
        <dbReference type="EMBL" id="RYU34859.1"/>
    </source>
</evidence>
<evidence type="ECO:0000313" key="8">
    <source>
        <dbReference type="Proteomes" id="UP000275941"/>
    </source>
</evidence>
<comment type="caution">
    <text evidence="6">The sequence shown here is derived from an EMBL/GenBank/DDBJ whole genome shotgun (WGS) entry which is preliminary data.</text>
</comment>
<evidence type="ECO:0000313" key="12">
    <source>
        <dbReference type="Proteomes" id="UP000429730"/>
    </source>
</evidence>
<evidence type="ECO:0000313" key="6">
    <source>
        <dbReference type="EMBL" id="TKK86193.1"/>
    </source>
</evidence>
<dbReference type="Proteomes" id="UP000244140">
    <property type="component" value="Unassembled WGS sequence"/>
</dbReference>